<dbReference type="OrthoDB" id="886404at2"/>
<keyword evidence="3" id="KW-1185">Reference proteome</keyword>
<keyword evidence="1" id="KW-1133">Transmembrane helix</keyword>
<protein>
    <submittedName>
        <fullName evidence="2">Uncharacterized protein</fullName>
    </submittedName>
</protein>
<evidence type="ECO:0000313" key="2">
    <source>
        <dbReference type="EMBL" id="SKC87252.1"/>
    </source>
</evidence>
<organism evidence="2 3">
    <name type="scientific">Ohtaekwangia koreensis</name>
    <dbReference type="NCBI Taxonomy" id="688867"/>
    <lineage>
        <taxon>Bacteria</taxon>
        <taxon>Pseudomonadati</taxon>
        <taxon>Bacteroidota</taxon>
        <taxon>Cytophagia</taxon>
        <taxon>Cytophagales</taxon>
        <taxon>Fulvivirgaceae</taxon>
        <taxon>Ohtaekwangia</taxon>
    </lineage>
</organism>
<dbReference type="EMBL" id="FUZU01000004">
    <property type="protein sequence ID" value="SKC87252.1"/>
    <property type="molecule type" value="Genomic_DNA"/>
</dbReference>
<gene>
    <name evidence="2" type="ORF">SAMN05660236_5365</name>
</gene>
<feature type="transmembrane region" description="Helical" evidence="1">
    <location>
        <begin position="12"/>
        <end position="30"/>
    </location>
</feature>
<dbReference type="STRING" id="688867.SAMN05660236_5365"/>
<feature type="transmembrane region" description="Helical" evidence="1">
    <location>
        <begin position="36"/>
        <end position="55"/>
    </location>
</feature>
<keyword evidence="1" id="KW-0472">Membrane</keyword>
<proteinExistence type="predicted"/>
<accession>A0A1T5MGB5</accession>
<sequence>MKVIDFKNTIYFPWTIVFLGVCLLLASMFVIFESLIAGLALLFISFLIFTTHYRLSIDFEAKVFFDYIWILGMKSGSKQTFETIEYLFIKKNKTVQRMNHVVGYSEVRKEKYDGYIKFSETQKIHLLAKDSKEVLLTKLRPISKQLNLKIIDYSTGVPVEI</sequence>
<name>A0A1T5MGB5_9BACT</name>
<dbReference type="Proteomes" id="UP000190961">
    <property type="component" value="Unassembled WGS sequence"/>
</dbReference>
<evidence type="ECO:0000256" key="1">
    <source>
        <dbReference type="SAM" id="Phobius"/>
    </source>
</evidence>
<reference evidence="2 3" key="1">
    <citation type="submission" date="2017-02" db="EMBL/GenBank/DDBJ databases">
        <authorList>
            <person name="Peterson S.W."/>
        </authorList>
    </citation>
    <scope>NUCLEOTIDE SEQUENCE [LARGE SCALE GENOMIC DNA]</scope>
    <source>
        <strain evidence="2 3">DSM 25262</strain>
    </source>
</reference>
<dbReference type="AlphaFoldDB" id="A0A1T5MGB5"/>
<keyword evidence="1" id="KW-0812">Transmembrane</keyword>
<evidence type="ECO:0000313" key="3">
    <source>
        <dbReference type="Proteomes" id="UP000190961"/>
    </source>
</evidence>
<dbReference type="RefSeq" id="WP_079689842.1">
    <property type="nucleotide sequence ID" value="NZ_FUZU01000004.1"/>
</dbReference>